<evidence type="ECO:0000313" key="3">
    <source>
        <dbReference type="EMBL" id="EEG50958.1"/>
    </source>
</evidence>
<dbReference type="Pfam" id="PF06580">
    <property type="entry name" value="His_kinase"/>
    <property type="match status" value="1"/>
</dbReference>
<dbReference type="InterPro" id="IPR003594">
    <property type="entry name" value="HATPase_dom"/>
</dbReference>
<dbReference type="GO" id="GO:0016020">
    <property type="term" value="C:membrane"/>
    <property type="evidence" value="ECO:0007669"/>
    <property type="project" value="InterPro"/>
</dbReference>
<dbReference type="PANTHER" id="PTHR34220">
    <property type="entry name" value="SENSOR HISTIDINE KINASE YPDA"/>
    <property type="match status" value="1"/>
</dbReference>
<evidence type="ECO:0008006" key="5">
    <source>
        <dbReference type="Google" id="ProtNLM"/>
    </source>
</evidence>
<dbReference type="Gene3D" id="3.30.565.10">
    <property type="entry name" value="Histidine kinase-like ATPase, C-terminal domain"/>
    <property type="match status" value="1"/>
</dbReference>
<feature type="domain" description="Signal transduction histidine kinase internal region" evidence="2">
    <location>
        <begin position="1"/>
        <end position="44"/>
    </location>
</feature>
<dbReference type="EMBL" id="ACBZ01000002">
    <property type="protein sequence ID" value="EEG50958.1"/>
    <property type="molecule type" value="Genomic_DNA"/>
</dbReference>
<feature type="domain" description="Histidine kinase/HSP90-like ATPase" evidence="1">
    <location>
        <begin position="64"/>
        <end position="174"/>
    </location>
</feature>
<dbReference type="PATRIC" id="fig|476272.21.peg.3022"/>
<sequence>MIETLSAFFRYSISRKGNIVSIQDELQNLNSYMKIQMFRFGDRIQYHVVTELKNLEQYQIPKLTLQPIVENSIIHGIEHYEKGGKIDVQIEETDSTVLIHVRDNGIGIKKEILDQINYNFENNYFESAELQKKHLNIALNNINNRICLLYGTKYHLHIFSTQNLGTEVQITLPKLPKTKRTHDYERTLTTN</sequence>
<name>C0CGQ2_BLAHS</name>
<dbReference type="HOGENOM" id="CLU_1551941_0_0_9"/>
<dbReference type="AlphaFoldDB" id="C0CGQ2"/>
<dbReference type="InterPro" id="IPR036890">
    <property type="entry name" value="HATPase_C_sf"/>
</dbReference>
<dbReference type="Proteomes" id="UP000003100">
    <property type="component" value="Unassembled WGS sequence"/>
</dbReference>
<evidence type="ECO:0000313" key="4">
    <source>
        <dbReference type="Proteomes" id="UP000003100"/>
    </source>
</evidence>
<comment type="caution">
    <text evidence="3">The sequence shown here is derived from an EMBL/GenBank/DDBJ whole genome shotgun (WGS) entry which is preliminary data.</text>
</comment>
<protein>
    <recommendedName>
        <fullName evidence="5">Inner membrane protein ypdA</fullName>
    </recommendedName>
</protein>
<evidence type="ECO:0000259" key="1">
    <source>
        <dbReference type="Pfam" id="PF02518"/>
    </source>
</evidence>
<accession>C0CGQ2</accession>
<organism evidence="3 4">
    <name type="scientific">Blautia hydrogenotrophica (strain DSM 10507 / JCM 14656 / S5a33)</name>
    <name type="common">Ruminococcus hydrogenotrophicus</name>
    <dbReference type="NCBI Taxonomy" id="476272"/>
    <lineage>
        <taxon>Bacteria</taxon>
        <taxon>Bacillati</taxon>
        <taxon>Bacillota</taxon>
        <taxon>Clostridia</taxon>
        <taxon>Lachnospirales</taxon>
        <taxon>Lachnospiraceae</taxon>
        <taxon>Blautia</taxon>
    </lineage>
</organism>
<dbReference type="PANTHER" id="PTHR34220:SF7">
    <property type="entry name" value="SENSOR HISTIDINE KINASE YPDA"/>
    <property type="match status" value="1"/>
</dbReference>
<evidence type="ECO:0000259" key="2">
    <source>
        <dbReference type="Pfam" id="PF06580"/>
    </source>
</evidence>
<dbReference type="InterPro" id="IPR010559">
    <property type="entry name" value="Sig_transdc_His_kin_internal"/>
</dbReference>
<keyword evidence="4" id="KW-1185">Reference proteome</keyword>
<gene>
    <name evidence="3" type="ORF">RUMHYD_00015</name>
</gene>
<dbReference type="GO" id="GO:0000155">
    <property type="term" value="F:phosphorelay sensor kinase activity"/>
    <property type="evidence" value="ECO:0007669"/>
    <property type="project" value="InterPro"/>
</dbReference>
<reference evidence="3 4" key="2">
    <citation type="submission" date="2009-02" db="EMBL/GenBank/DDBJ databases">
        <title>Draft genome sequence of Blautia hydrogenotrophica DSM 10507 (Ruminococcus hydrogenotrophicus DSM 10507).</title>
        <authorList>
            <person name="Sudarsanam P."/>
            <person name="Ley R."/>
            <person name="Guruge J."/>
            <person name="Turnbaugh P.J."/>
            <person name="Mahowald M."/>
            <person name="Liep D."/>
            <person name="Gordon J."/>
        </authorList>
    </citation>
    <scope>NUCLEOTIDE SEQUENCE [LARGE SCALE GENOMIC DNA]</scope>
    <source>
        <strain evidence="4">DSM 10507 / JCM 14656 / S5a33</strain>
    </source>
</reference>
<dbReference type="eggNOG" id="COG2972">
    <property type="taxonomic scope" value="Bacteria"/>
</dbReference>
<proteinExistence type="predicted"/>
<reference evidence="3 4" key="1">
    <citation type="submission" date="2009-01" db="EMBL/GenBank/DDBJ databases">
        <authorList>
            <person name="Fulton L."/>
            <person name="Clifton S."/>
            <person name="Fulton B."/>
            <person name="Xu J."/>
            <person name="Minx P."/>
            <person name="Pepin K.H."/>
            <person name="Johnson M."/>
            <person name="Bhonagiri V."/>
            <person name="Nash W.E."/>
            <person name="Mardis E.R."/>
            <person name="Wilson R.K."/>
        </authorList>
    </citation>
    <scope>NUCLEOTIDE SEQUENCE [LARGE SCALE GENOMIC DNA]</scope>
    <source>
        <strain evidence="4">DSM 10507 / JCM 14656 / S5a33</strain>
    </source>
</reference>
<dbReference type="SUPFAM" id="SSF55874">
    <property type="entry name" value="ATPase domain of HSP90 chaperone/DNA topoisomerase II/histidine kinase"/>
    <property type="match status" value="1"/>
</dbReference>
<dbReference type="Pfam" id="PF02518">
    <property type="entry name" value="HATPase_c"/>
    <property type="match status" value="1"/>
</dbReference>
<dbReference type="InterPro" id="IPR050640">
    <property type="entry name" value="Bact_2-comp_sensor_kinase"/>
</dbReference>